<evidence type="ECO:0000259" key="5">
    <source>
        <dbReference type="PROSITE" id="PS50984"/>
    </source>
</evidence>
<evidence type="ECO:0000256" key="2">
    <source>
        <dbReference type="ARBA" id="ARBA00022694"/>
    </source>
</evidence>
<feature type="compositionally biased region" description="Basic and acidic residues" evidence="4">
    <location>
        <begin position="299"/>
        <end position="316"/>
    </location>
</feature>
<feature type="compositionally biased region" description="Basic and acidic residues" evidence="4">
    <location>
        <begin position="537"/>
        <end position="551"/>
    </location>
</feature>
<feature type="compositionally biased region" description="Basic residues" evidence="4">
    <location>
        <begin position="365"/>
        <end position="374"/>
    </location>
</feature>
<keyword evidence="7" id="KW-1185">Reference proteome</keyword>
<gene>
    <name evidence="6" type="ORF">FCC1311_060002</name>
</gene>
<dbReference type="InterPro" id="IPR042214">
    <property type="entry name" value="TruD_catalytic"/>
</dbReference>
<dbReference type="InterPro" id="IPR020103">
    <property type="entry name" value="PsdUridine_synth_cat_dom_sf"/>
</dbReference>
<dbReference type="GO" id="GO:0009982">
    <property type="term" value="F:pseudouridine synthase activity"/>
    <property type="evidence" value="ECO:0007669"/>
    <property type="project" value="InterPro"/>
</dbReference>
<dbReference type="GO" id="GO:0001522">
    <property type="term" value="P:pseudouridine synthesis"/>
    <property type="evidence" value="ECO:0007669"/>
    <property type="project" value="InterPro"/>
</dbReference>
<organism evidence="6 7">
    <name type="scientific">Hondaea fermentalgiana</name>
    <dbReference type="NCBI Taxonomy" id="2315210"/>
    <lineage>
        <taxon>Eukaryota</taxon>
        <taxon>Sar</taxon>
        <taxon>Stramenopiles</taxon>
        <taxon>Bigyra</taxon>
        <taxon>Labyrinthulomycetes</taxon>
        <taxon>Thraustochytrida</taxon>
        <taxon>Thraustochytriidae</taxon>
        <taxon>Hondaea</taxon>
    </lineage>
</organism>
<evidence type="ECO:0000256" key="4">
    <source>
        <dbReference type="SAM" id="MobiDB-lite"/>
    </source>
</evidence>
<feature type="compositionally biased region" description="Basic and acidic residues" evidence="4">
    <location>
        <begin position="562"/>
        <end position="578"/>
    </location>
</feature>
<dbReference type="PANTHER" id="PTHR47811">
    <property type="entry name" value="TRNA PSEUDOURIDINE SYNTHASE D"/>
    <property type="match status" value="1"/>
</dbReference>
<feature type="region of interest" description="Disordered" evidence="4">
    <location>
        <begin position="1"/>
        <end position="33"/>
    </location>
</feature>
<dbReference type="OrthoDB" id="206731at2759"/>
<dbReference type="GO" id="GO:0003723">
    <property type="term" value="F:RNA binding"/>
    <property type="evidence" value="ECO:0007669"/>
    <property type="project" value="InterPro"/>
</dbReference>
<reference evidence="6 7" key="1">
    <citation type="submission" date="2017-12" db="EMBL/GenBank/DDBJ databases">
        <title>Sequencing, de novo assembly and annotation of complete genome of a new Thraustochytrid species, strain FCC1311.</title>
        <authorList>
            <person name="Sedici K."/>
            <person name="Godart F."/>
            <person name="Aiese Cigliano R."/>
            <person name="Sanseverino W."/>
            <person name="Barakat M."/>
            <person name="Ortet P."/>
            <person name="Marechal E."/>
            <person name="Cagnac O."/>
            <person name="Amato A."/>
        </authorList>
    </citation>
    <scope>NUCLEOTIDE SEQUENCE [LARGE SCALE GENOMIC DNA]</scope>
</reference>
<comment type="similarity">
    <text evidence="1">Belongs to the pseudouridine synthase TruD family.</text>
</comment>
<dbReference type="AlphaFoldDB" id="A0A2R5GFW8"/>
<dbReference type="InParanoid" id="A0A2R5GFW8"/>
<proteinExistence type="inferred from homology"/>
<feature type="region of interest" description="Disordered" evidence="4">
    <location>
        <begin position="537"/>
        <end position="579"/>
    </location>
</feature>
<protein>
    <submittedName>
        <fullName evidence="6">Pseudouridylate synthase 7-like-like protein</fullName>
    </submittedName>
</protein>
<feature type="compositionally biased region" description="Basic and acidic residues" evidence="4">
    <location>
        <begin position="1"/>
        <end position="10"/>
    </location>
</feature>
<dbReference type="GO" id="GO:0005829">
    <property type="term" value="C:cytosol"/>
    <property type="evidence" value="ECO:0007669"/>
    <property type="project" value="TreeGrafter"/>
</dbReference>
<feature type="compositionally biased region" description="Basic and acidic residues" evidence="4">
    <location>
        <begin position="333"/>
        <end position="342"/>
    </location>
</feature>
<feature type="compositionally biased region" description="Basic and acidic residues" evidence="4">
    <location>
        <begin position="280"/>
        <end position="291"/>
    </location>
</feature>
<accession>A0A2R5GFW8</accession>
<dbReference type="PANTHER" id="PTHR47811:SF1">
    <property type="entry name" value="TRNA PSEUDOURIDINE SYNTHASE D"/>
    <property type="match status" value="1"/>
</dbReference>
<dbReference type="GO" id="GO:0008033">
    <property type="term" value="P:tRNA processing"/>
    <property type="evidence" value="ECO:0007669"/>
    <property type="project" value="UniProtKB-KW"/>
</dbReference>
<comment type="caution">
    <text evidence="6">The sequence shown here is derived from an EMBL/GenBank/DDBJ whole genome shotgun (WGS) entry which is preliminary data.</text>
</comment>
<dbReference type="SUPFAM" id="SSF55120">
    <property type="entry name" value="Pseudouridine synthase"/>
    <property type="match status" value="1"/>
</dbReference>
<dbReference type="PROSITE" id="PS50984">
    <property type="entry name" value="TRUD"/>
    <property type="match status" value="1"/>
</dbReference>
<feature type="domain" description="TRUD" evidence="5">
    <location>
        <begin position="219"/>
        <end position="513"/>
    </location>
</feature>
<feature type="region of interest" description="Disordered" evidence="4">
    <location>
        <begin position="280"/>
        <end position="376"/>
    </location>
</feature>
<feature type="compositionally biased region" description="Basic and acidic residues" evidence="4">
    <location>
        <begin position="17"/>
        <end position="33"/>
    </location>
</feature>
<dbReference type="InterPro" id="IPR001656">
    <property type="entry name" value="PsdUridine_synth_TruD"/>
</dbReference>
<dbReference type="PIRSF" id="PIRSF037016">
    <property type="entry name" value="Pseudouridin_synth_euk_prd"/>
    <property type="match status" value="1"/>
</dbReference>
<evidence type="ECO:0000313" key="6">
    <source>
        <dbReference type="EMBL" id="GBG29780.1"/>
    </source>
</evidence>
<dbReference type="InterPro" id="IPR011760">
    <property type="entry name" value="PsdUridine_synth_TruD_insert"/>
</dbReference>
<keyword evidence="2" id="KW-0819">tRNA processing</keyword>
<name>A0A2R5GFW8_9STRA</name>
<dbReference type="Proteomes" id="UP000241890">
    <property type="component" value="Unassembled WGS sequence"/>
</dbReference>
<dbReference type="InterPro" id="IPR050170">
    <property type="entry name" value="TruD_pseudoU_synthase"/>
</dbReference>
<evidence type="ECO:0000313" key="7">
    <source>
        <dbReference type="Proteomes" id="UP000241890"/>
    </source>
</evidence>
<keyword evidence="3" id="KW-0413">Isomerase</keyword>
<dbReference type="Gene3D" id="3.30.2350.20">
    <property type="entry name" value="TruD, catalytic domain"/>
    <property type="match status" value="2"/>
</dbReference>
<sequence length="611" mass="66462">MAGDGDDKAASRATARPPDDRDRRAASHPEETEKYEALRKKFIFESMALVRGEGLEGIGGELKQAPAYFNVTEIPHADIADSADGNSASDVKRNHVWLTLRRSGMNTKDVAWRLEKVLGVNRNSVGYAGLKDRNATCTQTFSIDDSPERSLESIRAMLEADKNTPRVQLVGEIQRASRKLRKGHLRGNRFRILITNLAVDADEAFDRAKRIAEDLAAKGVANYFGDQRLGNNASTALAGYRELSVAREYIKSVDNAPTSTSQNETPGASVNVDANSANDVEKNSDACHEDSTTNAPTTKETEVAKGEGSKFTKGIEGESGSSNETASSSQGAEAKKEAKEGESGQTQIAQLGAKGNGTTEDHHGRPGSKKRKASRSGFLRYCRKNKRIRTRGTFQSGFNMNAFQSAVFNSILSERIRSSMFTQEVVGDIVMNQTGGAARLVDSEETLPNAKDRAEGITFALPLVGDRGGTFSKGSAQELESRIIKNVCDLPWDAFWLSHLRSTLRPARLSLEQLDFDVKKVSSVRAYLDEELCRTKSTMREAGPDQGRQDAQEGGVAGPDGSEGKDGENEGQAEHDGEGLLFTFSLPKGAYATSVLREFMTITTSDEKVEK</sequence>
<dbReference type="Pfam" id="PF01142">
    <property type="entry name" value="TruD"/>
    <property type="match status" value="2"/>
</dbReference>
<feature type="compositionally biased region" description="Low complexity" evidence="4">
    <location>
        <begin position="318"/>
        <end position="332"/>
    </location>
</feature>
<dbReference type="EMBL" id="BEYU01000065">
    <property type="protein sequence ID" value="GBG29780.1"/>
    <property type="molecule type" value="Genomic_DNA"/>
</dbReference>
<evidence type="ECO:0000256" key="1">
    <source>
        <dbReference type="ARBA" id="ARBA00007953"/>
    </source>
</evidence>
<evidence type="ECO:0000256" key="3">
    <source>
        <dbReference type="ARBA" id="ARBA00023235"/>
    </source>
</evidence>